<dbReference type="RefSeq" id="WP_010812576.1">
    <property type="nucleotide sequence ID" value="NC_008314.1"/>
</dbReference>
<evidence type="ECO:0000256" key="4">
    <source>
        <dbReference type="ARBA" id="ARBA00023163"/>
    </source>
</evidence>
<dbReference type="Pfam" id="PF00126">
    <property type="entry name" value="HTH_1"/>
    <property type="match status" value="1"/>
</dbReference>
<dbReference type="AlphaFoldDB" id="A0AAE6DJ34"/>
<reference evidence="6 7" key="1">
    <citation type="submission" date="2019-04" db="EMBL/GenBank/DDBJ databases">
        <title>Long-read de novo sequencing of Cupriavidus necator H16.</title>
        <authorList>
            <person name="Little G.T."/>
            <person name="Ehsaan M."/>
            <person name="Arenas-Lopez C."/>
            <person name="Jawed K."/>
            <person name="Winzer K."/>
            <person name="Kovacs K."/>
            <person name="Malys N."/>
            <person name="Minton N.P."/>
        </authorList>
    </citation>
    <scope>NUCLEOTIDE SEQUENCE [LARGE SCALE GENOMIC DNA]</scope>
    <source>
        <strain evidence="6 7">H16</strain>
    </source>
</reference>
<evidence type="ECO:0000259" key="5">
    <source>
        <dbReference type="PROSITE" id="PS50931"/>
    </source>
</evidence>
<keyword evidence="4" id="KW-0804">Transcription</keyword>
<dbReference type="FunFam" id="1.10.10.10:FF:000001">
    <property type="entry name" value="LysR family transcriptional regulator"/>
    <property type="match status" value="1"/>
</dbReference>
<accession>A0AAE6DJ34</accession>
<dbReference type="InterPro" id="IPR005119">
    <property type="entry name" value="LysR_subst-bd"/>
</dbReference>
<sequence>MDQLFSMQVFCQIVDSGSMAQAARVLGLAPATVTGALARIEKRLGARLLDRTTRRIAVTEAGRLWYKHAKRIIEQSHEAEDAVRRLASEPRGELRVTLPLGVALTFVYPHLDEFTARFPRISLDLQVSDRIVDLVANGFDLALRAGRPGDSAFSARCLSTYRRVTCASPGYLASHGAPRHPTELARHQCLIYRHEPHSSSWQYQVDGTTMAIPVDGAFSSNESHALIAWAKAGKGITRQPDWLVEQDLLSGGLIRLLEEYDEIGASEQPGIYAVFPKPRNHPRKVEAFVKFFSQKIASASHQ</sequence>
<keyword evidence="3" id="KW-0238">DNA-binding</keyword>
<name>A0AAE6DJ34_CUPNH</name>
<dbReference type="PROSITE" id="PS50931">
    <property type="entry name" value="HTH_LYSR"/>
    <property type="match status" value="1"/>
</dbReference>
<dbReference type="GO" id="GO:0003700">
    <property type="term" value="F:DNA-binding transcription factor activity"/>
    <property type="evidence" value="ECO:0007669"/>
    <property type="project" value="InterPro"/>
</dbReference>
<evidence type="ECO:0000313" key="7">
    <source>
        <dbReference type="Proteomes" id="UP000296079"/>
    </source>
</evidence>
<dbReference type="Pfam" id="PF03466">
    <property type="entry name" value="LysR_substrate"/>
    <property type="match status" value="1"/>
</dbReference>
<dbReference type="InterPro" id="IPR000847">
    <property type="entry name" value="LysR_HTH_N"/>
</dbReference>
<evidence type="ECO:0000256" key="2">
    <source>
        <dbReference type="ARBA" id="ARBA00023015"/>
    </source>
</evidence>
<dbReference type="InterPro" id="IPR058163">
    <property type="entry name" value="LysR-type_TF_proteobact-type"/>
</dbReference>
<dbReference type="CDD" id="cd08422">
    <property type="entry name" value="PBP2_CrgA_like"/>
    <property type="match status" value="1"/>
</dbReference>
<proteinExistence type="inferred from homology"/>
<dbReference type="Gene3D" id="1.10.10.10">
    <property type="entry name" value="Winged helix-like DNA-binding domain superfamily/Winged helix DNA-binding domain"/>
    <property type="match status" value="1"/>
</dbReference>
<dbReference type="EMBL" id="CP039288">
    <property type="protein sequence ID" value="QCC03143.1"/>
    <property type="molecule type" value="Genomic_DNA"/>
</dbReference>
<dbReference type="FunFam" id="3.40.190.290:FF:000001">
    <property type="entry name" value="Transcriptional regulator, LysR family"/>
    <property type="match status" value="1"/>
</dbReference>
<comment type="similarity">
    <text evidence="1">Belongs to the LysR transcriptional regulatory family.</text>
</comment>
<protein>
    <submittedName>
        <fullName evidence="6">LysR family transcriptional regulator</fullName>
    </submittedName>
</protein>
<evidence type="ECO:0000256" key="3">
    <source>
        <dbReference type="ARBA" id="ARBA00023125"/>
    </source>
</evidence>
<dbReference type="GO" id="GO:0043565">
    <property type="term" value="F:sequence-specific DNA binding"/>
    <property type="evidence" value="ECO:0007669"/>
    <property type="project" value="TreeGrafter"/>
</dbReference>
<organism evidence="6 7">
    <name type="scientific">Cupriavidus necator (strain ATCC 17699 / DSM 428 / KCTC 22496 / NCIMB 10442 / H16 / Stanier 337)</name>
    <name type="common">Ralstonia eutropha</name>
    <dbReference type="NCBI Taxonomy" id="381666"/>
    <lineage>
        <taxon>Bacteria</taxon>
        <taxon>Pseudomonadati</taxon>
        <taxon>Pseudomonadota</taxon>
        <taxon>Betaproteobacteria</taxon>
        <taxon>Burkholderiales</taxon>
        <taxon>Burkholderiaceae</taxon>
        <taxon>Cupriavidus</taxon>
    </lineage>
</organism>
<dbReference type="InterPro" id="IPR036390">
    <property type="entry name" value="WH_DNA-bd_sf"/>
</dbReference>
<gene>
    <name evidence="6" type="ORF">E6A55_21265</name>
</gene>
<dbReference type="SUPFAM" id="SSF53850">
    <property type="entry name" value="Periplasmic binding protein-like II"/>
    <property type="match status" value="1"/>
</dbReference>
<dbReference type="GO" id="GO:0006351">
    <property type="term" value="P:DNA-templated transcription"/>
    <property type="evidence" value="ECO:0007669"/>
    <property type="project" value="TreeGrafter"/>
</dbReference>
<dbReference type="PANTHER" id="PTHR30537:SF66">
    <property type="entry name" value="IRON-REGULATED VIRULENCE REGULATORY PROTEIN IRGB"/>
    <property type="match status" value="1"/>
</dbReference>
<dbReference type="Proteomes" id="UP000296079">
    <property type="component" value="Chromosome 2"/>
</dbReference>
<dbReference type="PANTHER" id="PTHR30537">
    <property type="entry name" value="HTH-TYPE TRANSCRIPTIONAL REGULATOR"/>
    <property type="match status" value="1"/>
</dbReference>
<dbReference type="Gene3D" id="3.40.190.290">
    <property type="match status" value="1"/>
</dbReference>
<feature type="domain" description="HTH lysR-type" evidence="5">
    <location>
        <begin position="1"/>
        <end position="59"/>
    </location>
</feature>
<dbReference type="SUPFAM" id="SSF46785">
    <property type="entry name" value="Winged helix' DNA-binding domain"/>
    <property type="match status" value="1"/>
</dbReference>
<evidence type="ECO:0000256" key="1">
    <source>
        <dbReference type="ARBA" id="ARBA00009437"/>
    </source>
</evidence>
<keyword evidence="2" id="KW-0805">Transcription regulation</keyword>
<evidence type="ECO:0000313" key="6">
    <source>
        <dbReference type="EMBL" id="QCC03143.1"/>
    </source>
</evidence>
<dbReference type="InterPro" id="IPR036388">
    <property type="entry name" value="WH-like_DNA-bd_sf"/>
</dbReference>